<evidence type="ECO:0000313" key="3">
    <source>
        <dbReference type="EMBL" id="KAL2513403.1"/>
    </source>
</evidence>
<protein>
    <submittedName>
        <fullName evidence="3">Vq</fullName>
    </submittedName>
</protein>
<evidence type="ECO:0000259" key="2">
    <source>
        <dbReference type="Pfam" id="PF05678"/>
    </source>
</evidence>
<evidence type="ECO:0000313" key="4">
    <source>
        <dbReference type="Proteomes" id="UP001604336"/>
    </source>
</evidence>
<keyword evidence="4" id="KW-1185">Reference proteome</keyword>
<dbReference type="InterPro" id="IPR008889">
    <property type="entry name" value="VQ"/>
</dbReference>
<proteinExistence type="predicted"/>
<dbReference type="Pfam" id="PF05678">
    <property type="entry name" value="VQ"/>
    <property type="match status" value="1"/>
</dbReference>
<comment type="caution">
    <text evidence="3">The sequence shown here is derived from an EMBL/GenBank/DDBJ whole genome shotgun (WGS) entry which is preliminary data.</text>
</comment>
<organism evidence="3 4">
    <name type="scientific">Abeliophyllum distichum</name>
    <dbReference type="NCBI Taxonomy" id="126358"/>
    <lineage>
        <taxon>Eukaryota</taxon>
        <taxon>Viridiplantae</taxon>
        <taxon>Streptophyta</taxon>
        <taxon>Embryophyta</taxon>
        <taxon>Tracheophyta</taxon>
        <taxon>Spermatophyta</taxon>
        <taxon>Magnoliopsida</taxon>
        <taxon>eudicotyledons</taxon>
        <taxon>Gunneridae</taxon>
        <taxon>Pentapetalae</taxon>
        <taxon>asterids</taxon>
        <taxon>lamiids</taxon>
        <taxon>Lamiales</taxon>
        <taxon>Oleaceae</taxon>
        <taxon>Forsythieae</taxon>
        <taxon>Abeliophyllum</taxon>
    </lineage>
</organism>
<reference evidence="4" key="1">
    <citation type="submission" date="2024-07" db="EMBL/GenBank/DDBJ databases">
        <title>Two chromosome-level genome assemblies of Korean endemic species Abeliophyllum distichum and Forsythia ovata (Oleaceae).</title>
        <authorList>
            <person name="Jang H."/>
        </authorList>
    </citation>
    <scope>NUCLEOTIDE SEQUENCE [LARGE SCALE GENOMIC DNA]</scope>
</reference>
<evidence type="ECO:0000256" key="1">
    <source>
        <dbReference type="SAM" id="MobiDB-lite"/>
    </source>
</evidence>
<feature type="region of interest" description="Disordered" evidence="1">
    <location>
        <begin position="32"/>
        <end position="52"/>
    </location>
</feature>
<dbReference type="EMBL" id="JBFOLK010000005">
    <property type="protein sequence ID" value="KAL2513403.1"/>
    <property type="molecule type" value="Genomic_DNA"/>
</dbReference>
<dbReference type="Proteomes" id="UP001604336">
    <property type="component" value="Unassembled WGS sequence"/>
</dbReference>
<accession>A0ABD1TKY9</accession>
<name>A0ABD1TKY9_9LAMI</name>
<sequence>MLILRRSRPGRCYKSTTIFYFSCLEDNSDQNSNNFDTSASSSSTRGAKKKDRVPMMKLSAPKIRLDPELTGRTKRPMLEDKMLEFAQKISFKSVVQKLTGKDLAAAAAKSFSTAKHVLVTFIAQKLRSPSDTHNSHSTHHYSLPLLSLIWISFEI</sequence>
<gene>
    <name evidence="3" type="ORF">Adt_19003</name>
</gene>
<feature type="compositionally biased region" description="Low complexity" evidence="1">
    <location>
        <begin position="32"/>
        <end position="43"/>
    </location>
</feature>
<dbReference type="AlphaFoldDB" id="A0ABD1TKY9"/>
<feature type="domain" description="VQ" evidence="2">
    <location>
        <begin position="90"/>
        <end position="102"/>
    </location>
</feature>